<feature type="transmembrane region" description="Helical" evidence="6">
    <location>
        <begin position="281"/>
        <end position="299"/>
    </location>
</feature>
<dbReference type="AlphaFoldDB" id="U5VWX7"/>
<name>U5VWX7_9ACTN</name>
<evidence type="ECO:0000256" key="3">
    <source>
        <dbReference type="ARBA" id="ARBA00022692"/>
    </source>
</evidence>
<dbReference type="OrthoDB" id="3811961at2"/>
<dbReference type="EMBL" id="CP006272">
    <property type="protein sequence ID" value="AGZ41498.1"/>
    <property type="molecule type" value="Genomic_DNA"/>
</dbReference>
<dbReference type="Gene3D" id="1.20.1250.20">
    <property type="entry name" value="MFS general substrate transporter like domains"/>
    <property type="match status" value="1"/>
</dbReference>
<dbReference type="Proteomes" id="UP000017746">
    <property type="component" value="Chromosome"/>
</dbReference>
<evidence type="ECO:0000256" key="5">
    <source>
        <dbReference type="ARBA" id="ARBA00023136"/>
    </source>
</evidence>
<feature type="transmembrane region" description="Helical" evidence="6">
    <location>
        <begin position="218"/>
        <end position="242"/>
    </location>
</feature>
<dbReference type="HOGENOM" id="CLU_034180_13_2_11"/>
<dbReference type="Pfam" id="PF07690">
    <property type="entry name" value="MFS_1"/>
    <property type="match status" value="1"/>
</dbReference>
<dbReference type="RefSeq" id="WP_023361573.1">
    <property type="nucleotide sequence ID" value="NC_022657.1"/>
</dbReference>
<keyword evidence="3 6" id="KW-0812">Transmembrane</keyword>
<evidence type="ECO:0000313" key="8">
    <source>
        <dbReference type="Proteomes" id="UP000017746"/>
    </source>
</evidence>
<evidence type="ECO:0000256" key="4">
    <source>
        <dbReference type="ARBA" id="ARBA00022989"/>
    </source>
</evidence>
<keyword evidence="2" id="KW-1003">Cell membrane</keyword>
<feature type="transmembrane region" description="Helical" evidence="6">
    <location>
        <begin position="39"/>
        <end position="59"/>
    </location>
</feature>
<evidence type="ECO:0000256" key="1">
    <source>
        <dbReference type="ARBA" id="ARBA00004651"/>
    </source>
</evidence>
<dbReference type="SUPFAM" id="SSF103473">
    <property type="entry name" value="MFS general substrate transporter"/>
    <property type="match status" value="1"/>
</dbReference>
<dbReference type="GO" id="GO:0005886">
    <property type="term" value="C:plasma membrane"/>
    <property type="evidence" value="ECO:0007669"/>
    <property type="project" value="UniProtKB-SubCell"/>
</dbReference>
<feature type="transmembrane region" description="Helical" evidence="6">
    <location>
        <begin position="7"/>
        <end position="33"/>
    </location>
</feature>
<accession>U5VWX7</accession>
<dbReference type="InterPro" id="IPR036259">
    <property type="entry name" value="MFS_trans_sf"/>
</dbReference>
<evidence type="ECO:0000256" key="6">
    <source>
        <dbReference type="SAM" id="Phobius"/>
    </source>
</evidence>
<feature type="transmembrane region" description="Helical" evidence="6">
    <location>
        <begin position="305"/>
        <end position="323"/>
    </location>
</feature>
<comment type="subcellular location">
    <subcellularLocation>
        <location evidence="1">Cell membrane</location>
        <topology evidence="1">Multi-pass membrane protein</topology>
    </subcellularLocation>
</comment>
<proteinExistence type="predicted"/>
<evidence type="ECO:0000313" key="7">
    <source>
        <dbReference type="EMBL" id="AGZ41498.1"/>
    </source>
</evidence>
<feature type="transmembrane region" description="Helical" evidence="6">
    <location>
        <begin position="71"/>
        <end position="92"/>
    </location>
</feature>
<gene>
    <name evidence="7" type="ORF">AFR_16080</name>
</gene>
<dbReference type="PANTHER" id="PTHR23513:SF6">
    <property type="entry name" value="MAJOR FACILITATOR SUPERFAMILY ASSOCIATED DOMAIN-CONTAINING PROTEIN"/>
    <property type="match status" value="1"/>
</dbReference>
<dbReference type="eggNOG" id="COG2814">
    <property type="taxonomic scope" value="Bacteria"/>
</dbReference>
<dbReference type="GO" id="GO:0022857">
    <property type="term" value="F:transmembrane transporter activity"/>
    <property type="evidence" value="ECO:0007669"/>
    <property type="project" value="InterPro"/>
</dbReference>
<feature type="transmembrane region" description="Helical" evidence="6">
    <location>
        <begin position="248"/>
        <end position="269"/>
    </location>
</feature>
<keyword evidence="8" id="KW-1185">Reference proteome</keyword>
<dbReference type="InterPro" id="IPR011701">
    <property type="entry name" value="MFS"/>
</dbReference>
<keyword evidence="5 6" id="KW-0472">Membrane</keyword>
<feature type="transmembrane region" description="Helical" evidence="6">
    <location>
        <begin position="344"/>
        <end position="365"/>
    </location>
</feature>
<dbReference type="PATRIC" id="fig|1246995.3.peg.3263"/>
<evidence type="ECO:0000256" key="2">
    <source>
        <dbReference type="ARBA" id="ARBA00022475"/>
    </source>
</evidence>
<keyword evidence="4 6" id="KW-1133">Transmembrane helix</keyword>
<dbReference type="CDD" id="cd06173">
    <property type="entry name" value="MFS_MefA_like"/>
    <property type="match status" value="1"/>
</dbReference>
<sequence>MGRSFGWLWTAFAASTLGTWLGFGAFPLIAIQVLGTGPAAVSALAAAGLAAGAVLALPLGPWVEGRRKKPIMVATDVLRAAALLSIPITYALGLLTYAQLLAVSVIAAAANIGFTSASGAYLKSLVRPDQLLPANGRIESTMWTATAIGPPLGGAAIGLLGPVATLLANASGFLLSAAAIGMIRKPEAAPPPSPTRLRAADLAQGWRFILADRELRPLFLNTVAVNALILATEPLLAVLLLGELHWAPWQYGLAFGLPCLGGLLGAQLAPRLTSRYGHRRVLLTTGVLRAVWPLGLIFVTPGLQGVLLVITVEFALITCIGIFNPLYATTRLNRVPPGRVGRVLVSWSISSSITIAALTAVWGLLAAVTSPRFAIGAAGVLLLATPLLLRRPGSEPLPTAVDARSEAQPTV</sequence>
<reference evidence="7 8" key="1">
    <citation type="journal article" date="2014" name="J. Biotechnol.">
        <title>Complete genome sequence of the actinobacterium Actinoplanes friuliensis HAG 010964, producer of the lipopeptide antibiotic friulimycin.</title>
        <authorList>
            <person name="Ruckert C."/>
            <person name="Szczepanowski R."/>
            <person name="Albersmeier A."/>
            <person name="Goesmann A."/>
            <person name="Fischer N."/>
            <person name="Steinkamper A."/>
            <person name="Puhler A."/>
            <person name="Biener R."/>
            <person name="Schwartz D."/>
            <person name="Kalinowski J."/>
        </authorList>
    </citation>
    <scope>NUCLEOTIDE SEQUENCE [LARGE SCALE GENOMIC DNA]</scope>
    <source>
        <strain evidence="7 8">DSM 7358</strain>
    </source>
</reference>
<organism evidence="7 8">
    <name type="scientific">Actinoplanes friuliensis DSM 7358</name>
    <dbReference type="NCBI Taxonomy" id="1246995"/>
    <lineage>
        <taxon>Bacteria</taxon>
        <taxon>Bacillati</taxon>
        <taxon>Actinomycetota</taxon>
        <taxon>Actinomycetes</taxon>
        <taxon>Micromonosporales</taxon>
        <taxon>Micromonosporaceae</taxon>
        <taxon>Actinoplanes</taxon>
    </lineage>
</organism>
<protein>
    <submittedName>
        <fullName evidence="7">Mfs transporter</fullName>
    </submittedName>
</protein>
<feature type="transmembrane region" description="Helical" evidence="6">
    <location>
        <begin position="371"/>
        <end position="389"/>
    </location>
</feature>
<dbReference type="KEGG" id="afs:AFR_16080"/>
<dbReference type="PANTHER" id="PTHR23513">
    <property type="entry name" value="INTEGRAL MEMBRANE EFFLUX PROTEIN-RELATED"/>
    <property type="match status" value="1"/>
</dbReference>